<feature type="domain" description="ATPase AAA-type core" evidence="2">
    <location>
        <begin position="665"/>
        <end position="786"/>
    </location>
</feature>
<dbReference type="Gene3D" id="3.40.50.300">
    <property type="entry name" value="P-loop containing nucleotide triphosphate hydrolases"/>
    <property type="match status" value="1"/>
</dbReference>
<dbReference type="SUPFAM" id="SSF52540">
    <property type="entry name" value="P-loop containing nucleoside triphosphate hydrolases"/>
    <property type="match status" value="1"/>
</dbReference>
<evidence type="ECO:0000259" key="2">
    <source>
        <dbReference type="Pfam" id="PF00004"/>
    </source>
</evidence>
<dbReference type="InterPro" id="IPR000048">
    <property type="entry name" value="IQ_motif_EF-hand-BS"/>
</dbReference>
<dbReference type="InterPro" id="IPR052267">
    <property type="entry name" value="N-DRC_Component"/>
</dbReference>
<dbReference type="Pfam" id="PF00004">
    <property type="entry name" value="AAA"/>
    <property type="match status" value="1"/>
</dbReference>
<feature type="compositionally biased region" description="Basic residues" evidence="1">
    <location>
        <begin position="427"/>
        <end position="441"/>
    </location>
</feature>
<dbReference type="GO" id="GO:0005524">
    <property type="term" value="F:ATP binding"/>
    <property type="evidence" value="ECO:0007669"/>
    <property type="project" value="InterPro"/>
</dbReference>
<dbReference type="OrthoDB" id="6616786at2759"/>
<dbReference type="GO" id="GO:0016887">
    <property type="term" value="F:ATP hydrolysis activity"/>
    <property type="evidence" value="ECO:0007669"/>
    <property type="project" value="InterPro"/>
</dbReference>
<dbReference type="CDD" id="cd23767">
    <property type="entry name" value="IQCD"/>
    <property type="match status" value="1"/>
</dbReference>
<dbReference type="PANTHER" id="PTHR14690:SF9">
    <property type="entry name" value="GH08353P"/>
    <property type="match status" value="1"/>
</dbReference>
<dbReference type="Gene3D" id="1.10.8.60">
    <property type="match status" value="1"/>
</dbReference>
<evidence type="ECO:0000313" key="3">
    <source>
        <dbReference type="Proteomes" id="UP000515158"/>
    </source>
</evidence>
<organism evidence="4">
    <name type="scientific">Thrips palmi</name>
    <name type="common">Melon thrips</name>
    <dbReference type="NCBI Taxonomy" id="161013"/>
    <lineage>
        <taxon>Eukaryota</taxon>
        <taxon>Metazoa</taxon>
        <taxon>Ecdysozoa</taxon>
        <taxon>Arthropoda</taxon>
        <taxon>Hexapoda</taxon>
        <taxon>Insecta</taxon>
        <taxon>Pterygota</taxon>
        <taxon>Neoptera</taxon>
        <taxon>Paraneoptera</taxon>
        <taxon>Thysanoptera</taxon>
        <taxon>Terebrantia</taxon>
        <taxon>Thripoidea</taxon>
        <taxon>Thripidae</taxon>
        <taxon>Thrips</taxon>
    </lineage>
</organism>
<dbReference type="InterPro" id="IPR027417">
    <property type="entry name" value="P-loop_NTPase"/>
</dbReference>
<dbReference type="RefSeq" id="XP_034243046.1">
    <property type="nucleotide sequence ID" value="XM_034387155.1"/>
</dbReference>
<dbReference type="PROSITE" id="PS50096">
    <property type="entry name" value="IQ"/>
    <property type="match status" value="1"/>
</dbReference>
<protein>
    <submittedName>
        <fullName evidence="4">Dynein regulatory complex protein 11-like</fullName>
    </submittedName>
</protein>
<feature type="compositionally biased region" description="Basic and acidic residues" evidence="1">
    <location>
        <begin position="907"/>
        <end position="929"/>
    </location>
</feature>
<dbReference type="GeneID" id="117646295"/>
<sequence length="972" mass="113238">MSHATYNAMWWAAQADLHRLTAKDRRLQRRQRETDKRASLAWVVRLYADYIRITRRLDEVHDQLVHPQKRILIRRLLDGCIGRLLELKHELYTELDKSNFHYMDDLLIEQKLTHQDLEVPSPRYYRRENEPELQARREFVDRVLAKMAAEAEKGSAVVAAEAVAAVEAAEEAALAGLSKGGRARRMREMLQEQHEAAEQEPADQRALREAVHLIQMHERARQNRIQSFNRRKWMEQRYQQPTAKKDRPSAERQHAAAVEIQRHYRGHVARRRVRKYREKEDTLVGMLMPRSVDYSYKARIEEVQALRRKLRRDLQAAYEATIVQEREWVDRVLSPDIFDDIGDEMRDWVQSWYYDVKKLPKYPPGRERKLAGTLLGLPRKTPKDMFPVVDTVIPGVPPRKLGGSNLVTADFWCTSTEFKEAAEKLAKDKKKGKGGKAAKTKLSREEKKEQRAKRREAKKAEKQRKLADKQRGFQLEESAVMPALGIAEQEYRVDWEQIRPPEDNPLEELYVDLIRDEEIHAKQFEVRQAIDDLMRAELEKLKEAVWREKNKRRKRKRKRKKKGKKRKKKKKGKRRGKKKKKDLTADKTTDELLEMLVRAGVVRNSAVACMEDFFGEPAYCNFELRERLKDPLPTLGDIRQAVREFCILPLGSRRAHELAPLVKSVLLAGPPLCGKSLLADIVCTETGALRIDLTPEAVAAAREKFPAKKEWKLFLHVVNKVARLLAPTVIVMDNAHRNYYKRVPKAERPLKPKKFARTLKKIVKGIKKPDQVLVLGLTNEPWKARGRRLVKAYQRHVFVPPLDYGSRFLLWHKFIMEHHGVDRNFEVTPLAHVTEWVPLPTIREVVNRVLSVERRIHLDFRPLRQQEVLTALLEFPPVPPVKERAKWLKWWGRTPIQKKRAKVLEEWQKAAESEKGGGGKNEAHNGEIRRRIKTITKKHWDKPPPGTSTPAGAAGLWRGSADRGNRRQKCIN</sequence>
<feature type="compositionally biased region" description="Basic and acidic residues" evidence="1">
    <location>
        <begin position="458"/>
        <end position="470"/>
    </location>
</feature>
<feature type="compositionally biased region" description="Basic residues" evidence="1">
    <location>
        <begin position="930"/>
        <end position="940"/>
    </location>
</feature>
<feature type="compositionally biased region" description="Basic residues" evidence="1">
    <location>
        <begin position="549"/>
        <end position="581"/>
    </location>
</feature>
<dbReference type="InParanoid" id="A0A6P8Z0C1"/>
<proteinExistence type="predicted"/>
<keyword evidence="3" id="KW-1185">Reference proteome</keyword>
<dbReference type="SMART" id="SM00015">
    <property type="entry name" value="IQ"/>
    <property type="match status" value="1"/>
</dbReference>
<dbReference type="Pfam" id="PF00612">
    <property type="entry name" value="IQ"/>
    <property type="match status" value="1"/>
</dbReference>
<name>A0A6P8Z0C1_THRPL</name>
<dbReference type="InterPro" id="IPR003959">
    <property type="entry name" value="ATPase_AAA_core"/>
</dbReference>
<dbReference type="PANTHER" id="PTHR14690">
    <property type="entry name" value="IQ MOTIF CONTAINING WITH AAA DOMAIN 1"/>
    <property type="match status" value="1"/>
</dbReference>
<feature type="region of interest" description="Disordered" evidence="1">
    <location>
        <begin position="424"/>
        <end position="470"/>
    </location>
</feature>
<evidence type="ECO:0000313" key="4">
    <source>
        <dbReference type="RefSeq" id="XP_034243046.1"/>
    </source>
</evidence>
<gene>
    <name evidence="4" type="primary">LOC117646295</name>
</gene>
<reference evidence="4" key="1">
    <citation type="submission" date="2025-08" db="UniProtKB">
        <authorList>
            <consortium name="RefSeq"/>
        </authorList>
    </citation>
    <scope>IDENTIFICATION</scope>
    <source>
        <tissue evidence="4">Total insect</tissue>
    </source>
</reference>
<accession>A0A6P8Z0C1</accession>
<feature type="region of interest" description="Disordered" evidence="1">
    <location>
        <begin position="907"/>
        <end position="972"/>
    </location>
</feature>
<feature type="region of interest" description="Disordered" evidence="1">
    <location>
        <begin position="549"/>
        <end position="584"/>
    </location>
</feature>
<dbReference type="KEGG" id="tpal:117646295"/>
<dbReference type="AlphaFoldDB" id="A0A6P8Z0C1"/>
<dbReference type="Proteomes" id="UP000515158">
    <property type="component" value="Unplaced"/>
</dbReference>
<evidence type="ECO:0000256" key="1">
    <source>
        <dbReference type="SAM" id="MobiDB-lite"/>
    </source>
</evidence>